<dbReference type="AlphaFoldDB" id="A0A3E0U642"/>
<sequence length="1057" mass="115021">MPDCYGMHKTRSHKLMIAKASSTKQARVKLFSTNTNYLEESRHKRSTMSTESHPEPIVEAKSGISAIWLVPIVALIFGAWLVVKAVGDRGVFITIEFDNATGIVAGKTEIRYKGLTVGVVRDIETSSDLQSVIVEAEVISDAKDTLTDETLFWYVTADVSLSGVKGLDTLLSGSYINVRPDIDASGKSQRHFIGLKEEPEVDESAPGLHIVLSSDTLGSIVKDSPITFKQIMVGHVASYRYDDRRNQVDINVYIKPEFAHLVKQHSRFWNASGLTVSGSLTTGVHVDTDSLASIISGGIAFDTPDVEGEALNSKNGTRFKLHQHFQDAEMGYAINLQLDWNSQLDVGAAIVYQGITLGRLESFTYINPQTREITALAKVNPRIAAYLNSSTQFYLMAPELDLGGVTNLHNVIAGAQIGMRPSLDGDVTDTFRVYSQKPAYRYTEPGLHLVLTTSDVNSLKVGTSVFYKQQVVGNIQAIENTGPSAFNVHIHIQPEYQSYVSSDSRFWNASGLRIAGNIQQLDIQSQSMQAILAGGIAFDKGIDDAQQPPNNGDSFVLHENIDIAKQRVAIELALASAKDVRKGTRIMYRGEQIGAVHTIRYVDDSARLNVGILPEFRWLLKDGTQFWLVKTKLSLSGLTDTEALFGGNYFNVDAGNTSDTNTERRQFIALDKAPAKHASAEGLQLTVISENGSEVSPGSPISYRGIVVGQVDNIELASDGEKVAINISIDEQYRHLVHDYTRFYHASGFTITGNLTDFLVKTESADTVLTGGLSFYNPDGVVNPQPAQETAQYTLFNDLRHAENAGVAIRIAFNQVAGLKANLPIQYQGQEIGMVERVVFNENAHGATAFAYLNHSGRKFAAAGTKFWFAEPEVGLVGSKNVGALITGGFINTLPAAHVNGKAAQQTEFIAEDYAPAVTQLPFGLNLQLTTGQLGSVRVGNPVLYRQVKVGEVIGVDLAPTADQVHIFINIEQRFAKLVSPASQFWNTSGFSMDAGLFSGVSVDAESIETIIAGGIAFATPDSATGESFVSQGYSFTLKQNPEAKWRSWAPKIQLAN</sequence>
<evidence type="ECO:0000313" key="9">
    <source>
        <dbReference type="EMBL" id="REL31422.1"/>
    </source>
</evidence>
<feature type="domain" description="Mce/MlaD" evidence="8">
    <location>
        <begin position="927"/>
        <end position="979"/>
    </location>
</feature>
<dbReference type="InterPro" id="IPR003399">
    <property type="entry name" value="Mce/MlaD"/>
</dbReference>
<gene>
    <name evidence="9" type="ORF">DXX94_12245</name>
</gene>
<evidence type="ECO:0000256" key="4">
    <source>
        <dbReference type="ARBA" id="ARBA00022692"/>
    </source>
</evidence>
<protein>
    <submittedName>
        <fullName evidence="9">MCE family protein</fullName>
    </submittedName>
</protein>
<keyword evidence="4 7" id="KW-0812">Transmembrane</keyword>
<feature type="domain" description="Mce/MlaD" evidence="8">
    <location>
        <begin position="90"/>
        <end position="180"/>
    </location>
</feature>
<evidence type="ECO:0000313" key="10">
    <source>
        <dbReference type="Proteomes" id="UP000256899"/>
    </source>
</evidence>
<keyword evidence="10" id="KW-1185">Reference proteome</keyword>
<dbReference type="EMBL" id="QUOT01000001">
    <property type="protein sequence ID" value="REL31422.1"/>
    <property type="molecule type" value="Genomic_DNA"/>
</dbReference>
<feature type="domain" description="Mce/MlaD" evidence="8">
    <location>
        <begin position="207"/>
        <end position="267"/>
    </location>
</feature>
<name>A0A3E0U642_9GAMM</name>
<feature type="domain" description="Mce/MlaD" evidence="8">
    <location>
        <begin position="806"/>
        <end position="857"/>
    </location>
</feature>
<evidence type="ECO:0000256" key="3">
    <source>
        <dbReference type="ARBA" id="ARBA00022519"/>
    </source>
</evidence>
<dbReference type="Pfam" id="PF02470">
    <property type="entry name" value="MlaD"/>
    <property type="match status" value="6"/>
</dbReference>
<reference evidence="10" key="1">
    <citation type="submission" date="2018-08" db="EMBL/GenBank/DDBJ databases">
        <title>Thalassotalea euphylliae genome.</title>
        <authorList>
            <person name="Summers S."/>
            <person name="Rice S.A."/>
            <person name="Freckelton M.L."/>
            <person name="Nedved B.T."/>
            <person name="Hadfield M.G."/>
        </authorList>
    </citation>
    <scope>NUCLEOTIDE SEQUENCE [LARGE SCALE GENOMIC DNA]</scope>
    <source>
        <strain evidence="10">H3</strain>
    </source>
</reference>
<feature type="domain" description="Mce/MlaD" evidence="8">
    <location>
        <begin position="446"/>
        <end position="505"/>
    </location>
</feature>
<evidence type="ECO:0000259" key="8">
    <source>
        <dbReference type="Pfam" id="PF02470"/>
    </source>
</evidence>
<dbReference type="Proteomes" id="UP000256899">
    <property type="component" value="Unassembled WGS sequence"/>
</dbReference>
<keyword evidence="3" id="KW-0997">Cell inner membrane</keyword>
<keyword evidence="2" id="KW-1003">Cell membrane</keyword>
<evidence type="ECO:0000256" key="2">
    <source>
        <dbReference type="ARBA" id="ARBA00022475"/>
    </source>
</evidence>
<organism evidence="9 10">
    <name type="scientific">Thalassotalea euphylliae</name>
    <dbReference type="NCBI Taxonomy" id="1655234"/>
    <lineage>
        <taxon>Bacteria</taxon>
        <taxon>Pseudomonadati</taxon>
        <taxon>Pseudomonadota</taxon>
        <taxon>Gammaproteobacteria</taxon>
        <taxon>Alteromonadales</taxon>
        <taxon>Colwelliaceae</taxon>
        <taxon>Thalassotalea</taxon>
    </lineage>
</organism>
<dbReference type="PANTHER" id="PTHR30462">
    <property type="entry name" value="INTERMEMBRANE TRANSPORT PROTEIN PQIB-RELATED"/>
    <property type="match status" value="1"/>
</dbReference>
<keyword evidence="5 7" id="KW-1133">Transmembrane helix</keyword>
<feature type="domain" description="Mce/MlaD" evidence="8">
    <location>
        <begin position="683"/>
        <end position="741"/>
    </location>
</feature>
<evidence type="ECO:0000256" key="7">
    <source>
        <dbReference type="SAM" id="Phobius"/>
    </source>
</evidence>
<proteinExistence type="predicted"/>
<evidence type="ECO:0000256" key="1">
    <source>
        <dbReference type="ARBA" id="ARBA00004533"/>
    </source>
</evidence>
<comment type="subcellular location">
    <subcellularLocation>
        <location evidence="1">Cell inner membrane</location>
    </subcellularLocation>
</comment>
<evidence type="ECO:0000256" key="6">
    <source>
        <dbReference type="ARBA" id="ARBA00023136"/>
    </source>
</evidence>
<evidence type="ECO:0000256" key="5">
    <source>
        <dbReference type="ARBA" id="ARBA00022989"/>
    </source>
</evidence>
<comment type="caution">
    <text evidence="9">The sequence shown here is derived from an EMBL/GenBank/DDBJ whole genome shotgun (WGS) entry which is preliminary data.</text>
</comment>
<dbReference type="InterPro" id="IPR051800">
    <property type="entry name" value="PqiA-PqiB_transport"/>
</dbReference>
<dbReference type="GO" id="GO:0005886">
    <property type="term" value="C:plasma membrane"/>
    <property type="evidence" value="ECO:0007669"/>
    <property type="project" value="UniProtKB-SubCell"/>
</dbReference>
<dbReference type="PANTHER" id="PTHR30462:SF0">
    <property type="entry name" value="INTERMEMBRANE TRANSPORT PROTEIN YEBT"/>
    <property type="match status" value="1"/>
</dbReference>
<feature type="transmembrane region" description="Helical" evidence="7">
    <location>
        <begin position="66"/>
        <end position="83"/>
    </location>
</feature>
<accession>A0A3E0U642</accession>
<keyword evidence="6 7" id="KW-0472">Membrane</keyword>